<dbReference type="OrthoDB" id="1406386at2759"/>
<dbReference type="AlphaFoldDB" id="A0A2Z7BIQ7"/>
<gene>
    <name evidence="1" type="ORF">F511_04210</name>
</gene>
<dbReference type="EMBL" id="KV005645">
    <property type="protein sequence ID" value="KZV33985.1"/>
    <property type="molecule type" value="Genomic_DNA"/>
</dbReference>
<sequence length="117" mass="13909">MNQEEQVLMQVIVIKVVEILMNFEFHSFLHSHPKWDLKILKSIRPQMDQEEVGEDGKRTLWIVIDDKLLAAAYTMISEDPTIGNTHKSESFGNDWWHTTMSIEIMELEMRRKHTLLW</sequence>
<reference evidence="1 2" key="1">
    <citation type="journal article" date="2015" name="Proc. Natl. Acad. Sci. U.S.A.">
        <title>The resurrection genome of Boea hygrometrica: A blueprint for survival of dehydration.</title>
        <authorList>
            <person name="Xiao L."/>
            <person name="Yang G."/>
            <person name="Zhang L."/>
            <person name="Yang X."/>
            <person name="Zhao S."/>
            <person name="Ji Z."/>
            <person name="Zhou Q."/>
            <person name="Hu M."/>
            <person name="Wang Y."/>
            <person name="Chen M."/>
            <person name="Xu Y."/>
            <person name="Jin H."/>
            <person name="Xiao X."/>
            <person name="Hu G."/>
            <person name="Bao F."/>
            <person name="Hu Y."/>
            <person name="Wan P."/>
            <person name="Li L."/>
            <person name="Deng X."/>
            <person name="Kuang T."/>
            <person name="Xiang C."/>
            <person name="Zhu J.K."/>
            <person name="Oliver M.J."/>
            <person name="He Y."/>
        </authorList>
    </citation>
    <scope>NUCLEOTIDE SEQUENCE [LARGE SCALE GENOMIC DNA]</scope>
    <source>
        <strain evidence="2">cv. XS01</strain>
    </source>
</reference>
<dbReference type="Proteomes" id="UP000250235">
    <property type="component" value="Unassembled WGS sequence"/>
</dbReference>
<protein>
    <submittedName>
        <fullName evidence="1">Uncharacterized protein</fullName>
    </submittedName>
</protein>
<evidence type="ECO:0000313" key="2">
    <source>
        <dbReference type="Proteomes" id="UP000250235"/>
    </source>
</evidence>
<proteinExistence type="predicted"/>
<organism evidence="1 2">
    <name type="scientific">Dorcoceras hygrometricum</name>
    <dbReference type="NCBI Taxonomy" id="472368"/>
    <lineage>
        <taxon>Eukaryota</taxon>
        <taxon>Viridiplantae</taxon>
        <taxon>Streptophyta</taxon>
        <taxon>Embryophyta</taxon>
        <taxon>Tracheophyta</taxon>
        <taxon>Spermatophyta</taxon>
        <taxon>Magnoliopsida</taxon>
        <taxon>eudicotyledons</taxon>
        <taxon>Gunneridae</taxon>
        <taxon>Pentapetalae</taxon>
        <taxon>asterids</taxon>
        <taxon>lamiids</taxon>
        <taxon>Lamiales</taxon>
        <taxon>Gesneriaceae</taxon>
        <taxon>Didymocarpoideae</taxon>
        <taxon>Trichosporeae</taxon>
        <taxon>Loxocarpinae</taxon>
        <taxon>Dorcoceras</taxon>
    </lineage>
</organism>
<evidence type="ECO:0000313" key="1">
    <source>
        <dbReference type="EMBL" id="KZV33985.1"/>
    </source>
</evidence>
<accession>A0A2Z7BIQ7</accession>
<keyword evidence="2" id="KW-1185">Reference proteome</keyword>
<name>A0A2Z7BIQ7_9LAMI</name>